<dbReference type="Pfam" id="PF00300">
    <property type="entry name" value="His_Phos_1"/>
    <property type="match status" value="1"/>
</dbReference>
<reference evidence="6" key="1">
    <citation type="submission" date="2022-11" db="EMBL/GenBank/DDBJ databases">
        <authorList>
            <person name="Petersen C."/>
        </authorList>
    </citation>
    <scope>NUCLEOTIDE SEQUENCE</scope>
    <source>
        <strain evidence="6">IBT 29864</strain>
    </source>
</reference>
<dbReference type="InterPro" id="IPR027417">
    <property type="entry name" value="P-loop_NTPase"/>
</dbReference>
<feature type="region of interest" description="Disordered" evidence="4">
    <location>
        <begin position="223"/>
        <end position="283"/>
    </location>
</feature>
<protein>
    <submittedName>
        <fullName evidence="6">6-phosphofructo-2-kinase 1</fullName>
    </submittedName>
</protein>
<dbReference type="InterPro" id="IPR003094">
    <property type="entry name" value="6Pfruct_kin"/>
</dbReference>
<dbReference type="AlphaFoldDB" id="A0A9W9RQK2"/>
<organism evidence="6 7">
    <name type="scientific">Penicillium cataractarum</name>
    <dbReference type="NCBI Taxonomy" id="2100454"/>
    <lineage>
        <taxon>Eukaryota</taxon>
        <taxon>Fungi</taxon>
        <taxon>Dikarya</taxon>
        <taxon>Ascomycota</taxon>
        <taxon>Pezizomycotina</taxon>
        <taxon>Eurotiomycetes</taxon>
        <taxon>Eurotiomycetidae</taxon>
        <taxon>Eurotiales</taxon>
        <taxon>Aspergillaceae</taxon>
        <taxon>Penicillium</taxon>
    </lineage>
</organism>
<evidence type="ECO:0000313" key="7">
    <source>
        <dbReference type="Proteomes" id="UP001147782"/>
    </source>
</evidence>
<evidence type="ECO:0000313" key="6">
    <source>
        <dbReference type="EMBL" id="KAJ5364576.1"/>
    </source>
</evidence>
<dbReference type="EMBL" id="JAPZBS010000008">
    <property type="protein sequence ID" value="KAJ5364576.1"/>
    <property type="molecule type" value="Genomic_DNA"/>
</dbReference>
<dbReference type="PRINTS" id="PR00991">
    <property type="entry name" value="6PFRUCTKNASE"/>
</dbReference>
<dbReference type="PANTHER" id="PTHR10606:SF32">
    <property type="entry name" value="6-PHOSPHOFRUCTO-2-KINASE 1"/>
    <property type="match status" value="1"/>
</dbReference>
<dbReference type="Gene3D" id="3.40.50.300">
    <property type="entry name" value="P-loop containing nucleotide triphosphate hydrolases"/>
    <property type="match status" value="1"/>
</dbReference>
<dbReference type="PANTHER" id="PTHR10606">
    <property type="entry name" value="6-PHOSPHOFRUCTO-2-KINASE/FRUCTOSE-2,6-BISPHOSPHATASE"/>
    <property type="match status" value="1"/>
</dbReference>
<feature type="compositionally biased region" description="Low complexity" evidence="4">
    <location>
        <begin position="223"/>
        <end position="239"/>
    </location>
</feature>
<dbReference type="Gene3D" id="3.40.50.1240">
    <property type="entry name" value="Phosphoglycerate mutase-like"/>
    <property type="match status" value="1"/>
</dbReference>
<proteinExistence type="predicted"/>
<dbReference type="GO" id="GO:0003873">
    <property type="term" value="F:6-phosphofructo-2-kinase activity"/>
    <property type="evidence" value="ECO:0007669"/>
    <property type="project" value="InterPro"/>
</dbReference>
<dbReference type="GO" id="GO:0006000">
    <property type="term" value="P:fructose metabolic process"/>
    <property type="evidence" value="ECO:0007669"/>
    <property type="project" value="InterPro"/>
</dbReference>
<keyword evidence="7" id="KW-1185">Reference proteome</keyword>
<keyword evidence="2" id="KW-0067">ATP-binding</keyword>
<feature type="domain" description="6-phosphofructo-2-kinase" evidence="5">
    <location>
        <begin position="290"/>
        <end position="463"/>
    </location>
</feature>
<accession>A0A9W9RQK2</accession>
<dbReference type="Proteomes" id="UP001147782">
    <property type="component" value="Unassembled WGS sequence"/>
</dbReference>
<reference evidence="6" key="2">
    <citation type="journal article" date="2023" name="IMA Fungus">
        <title>Comparative genomic study of the Penicillium genus elucidates a diverse pangenome and 15 lateral gene transfer events.</title>
        <authorList>
            <person name="Petersen C."/>
            <person name="Sorensen T."/>
            <person name="Nielsen M.R."/>
            <person name="Sondergaard T.E."/>
            <person name="Sorensen J.L."/>
            <person name="Fitzpatrick D.A."/>
            <person name="Frisvad J.C."/>
            <person name="Nielsen K.L."/>
        </authorList>
    </citation>
    <scope>NUCLEOTIDE SEQUENCE</scope>
    <source>
        <strain evidence="6">IBT 29864</strain>
    </source>
</reference>
<feature type="region of interest" description="Disordered" evidence="4">
    <location>
        <begin position="33"/>
        <end position="52"/>
    </location>
</feature>
<dbReference type="GO" id="GO:0005829">
    <property type="term" value="C:cytosol"/>
    <property type="evidence" value="ECO:0007669"/>
    <property type="project" value="TreeGrafter"/>
</dbReference>
<feature type="site" description="Transition state stabilizer" evidence="3">
    <location>
        <position position="646"/>
    </location>
</feature>
<dbReference type="CDD" id="cd07067">
    <property type="entry name" value="HP_PGM_like"/>
    <property type="match status" value="1"/>
</dbReference>
<gene>
    <name evidence="6" type="ORF">N7496_010289</name>
</gene>
<evidence type="ECO:0000256" key="1">
    <source>
        <dbReference type="ARBA" id="ARBA00022741"/>
    </source>
</evidence>
<dbReference type="SUPFAM" id="SSF53254">
    <property type="entry name" value="Phosphoglycerate mutase-like"/>
    <property type="match status" value="1"/>
</dbReference>
<dbReference type="Pfam" id="PF01591">
    <property type="entry name" value="6PF2K"/>
    <property type="match status" value="2"/>
</dbReference>
<dbReference type="PIRSF" id="PIRSF000709">
    <property type="entry name" value="6PFK_2-Ptase"/>
    <property type="match status" value="1"/>
</dbReference>
<evidence type="ECO:0000256" key="4">
    <source>
        <dbReference type="SAM" id="MobiDB-lite"/>
    </source>
</evidence>
<feature type="region of interest" description="Disordered" evidence="4">
    <location>
        <begin position="69"/>
        <end position="106"/>
    </location>
</feature>
<evidence type="ECO:0000259" key="5">
    <source>
        <dbReference type="Pfam" id="PF01591"/>
    </source>
</evidence>
<dbReference type="RefSeq" id="XP_056552202.1">
    <property type="nucleotide sequence ID" value="XM_056703202.1"/>
</dbReference>
<keyword evidence="1" id="KW-0547">Nucleotide-binding</keyword>
<evidence type="ECO:0000256" key="2">
    <source>
        <dbReference type="ARBA" id="ARBA00022840"/>
    </source>
</evidence>
<dbReference type="InterPro" id="IPR013079">
    <property type="entry name" value="6Phosfructo_kin"/>
</dbReference>
<dbReference type="InterPro" id="IPR029033">
    <property type="entry name" value="His_PPase_superfam"/>
</dbReference>
<dbReference type="GeneID" id="81442381"/>
<name>A0A9W9RQK2_9EURO</name>
<feature type="domain" description="6-phosphofructo-2-kinase" evidence="5">
    <location>
        <begin position="134"/>
        <end position="188"/>
    </location>
</feature>
<dbReference type="InterPro" id="IPR013078">
    <property type="entry name" value="His_Pase_superF_clade-1"/>
</dbReference>
<sequence length="713" mass="79460">MAQHSTIARSAIMTSATSPDLMGLGDQRIMNQRSNGISSHGASLGSGKEGALMPPPKTVVGRALGNDLHSDVHRTSQPPKGGVGTALTDTPISTAPPSPQINGLSTVSTPSRVRATTLDIPGLTKSKVSPDGRIAQRDVGSKLVIVMVGLPARGKSYITKKLARYLNWLQHDTEIFNVGERRRVAAGKSPSPAKIGHPLEKRPSNVHKDLVDSVRRLSVSVGTMNQNESSPPENASPPNDTALPPPAVPAKILINGQEPGSSISQNGSTVIPSIDAGSAQSTGNDKVIREASPEPMDQSANFFDPQNQRAVKLREQVALDTLDELLEYILEEGGSVGILDATNSTMERRKAIVDHIRQRAGPELGILFLESSCVDKNLLEANMRLKLSGPDYKGQDPVTALEDFKKRVALYEKSYVPLGEYEENHDMAYIQMIDVGRKIVSHQTHGFLSSQVVYYLLNFNLSPRQIWITRHGESLDDEAGRIGGDSDLSENGKRYAKALARFVDHQRKQWELYQRQKNLIKHFPPRPGDSTPPNPSYIPRDRPRNFCVWSSMMKRAVQTVEHFNEDDYDVKEMRMLDELHSGKMEGMTYKEIQQQYPEEYAHRKKDKLFYRYPGPGGESYLDIINRLRAVIVEVERTTDHVLLASHRSTARVLLSYFRGLKRDEVADLDVPMGMLYMLEPKPYGTDFKAYQYNPETDWFDYIPNYELHQVGAQ</sequence>
<evidence type="ECO:0000256" key="3">
    <source>
        <dbReference type="PIRSR" id="PIRSR613078-3"/>
    </source>
</evidence>
<comment type="caution">
    <text evidence="6">The sequence shown here is derived from an EMBL/GenBank/DDBJ whole genome shotgun (WGS) entry which is preliminary data.</text>
</comment>
<dbReference type="OrthoDB" id="267323at2759"/>
<dbReference type="SMART" id="SM00855">
    <property type="entry name" value="PGAM"/>
    <property type="match status" value="1"/>
</dbReference>
<dbReference type="GO" id="GO:0005524">
    <property type="term" value="F:ATP binding"/>
    <property type="evidence" value="ECO:0007669"/>
    <property type="project" value="UniProtKB-KW"/>
</dbReference>
<dbReference type="SUPFAM" id="SSF52540">
    <property type="entry name" value="P-loop containing nucleoside triphosphate hydrolases"/>
    <property type="match status" value="1"/>
</dbReference>
<feature type="compositionally biased region" description="Polar residues" evidence="4">
    <location>
        <begin position="258"/>
        <end position="271"/>
    </location>
</feature>
<dbReference type="GO" id="GO:0006003">
    <property type="term" value="P:fructose 2,6-bisphosphate metabolic process"/>
    <property type="evidence" value="ECO:0007669"/>
    <property type="project" value="InterPro"/>
</dbReference>